<feature type="transmembrane region" description="Helical" evidence="6">
    <location>
        <begin position="494"/>
        <end position="513"/>
    </location>
</feature>
<feature type="transmembrane region" description="Helical" evidence="6">
    <location>
        <begin position="416"/>
        <end position="434"/>
    </location>
</feature>
<sequence length="854" mass="87222">MFALAWKTLRARKASFAGVFVALLCGSAVMTASGVLAESGLRVSVPAERYAGARLVVGADRTLRIPGGDFTVAEPLPEHRPLAARTVHDVAAVPGVRTAVGDYDVEVAVTPVTDRSGAARTTPSSGHAWDSAALAPLRLTDGHPPRSRDEIVVESALARAAGLRTGDEVRVTRASVPAVYRVSGIAASPAGDAWKRTLAVYFTPAEAARLSGHPGRPDAVGVVSDRGTDTAALAAAVQRAAGSGTVTHGGDDAARIEFPDVGASRDLLFLVAASFGGTAVLIAVFVVAGTLALSVGRRRREFAVLRAIGSTPSQIYRMVVAESVLVALIGGVLGCLPGVRLAEAMRGLFARFGAVPEDLPIVIGPAPLAGAVLLTVLTAVVAALAAARRPARLNPVDALGEAAVEPATLPGWRRTLGLLCLVCGAGAAMSPLYVRSEVGAAGTGSAALLCVVGLALLGPAVVRVWVAVTAPLLRRLPVSGFLVVANTNAGLRRAGSAAMPLVLAIGFTLTMVYTQTTLAAASERQVDQGLTADLLLADNGSGGIAPAVADEVRRTPGVAAAVTVTDTKVFVPFTVFEDKDLAGFSARAVGTDGLTRTMDPGVVDGSLKDLRGPGTVAVEHSQAELLGTGVGDRLDVRLGDGAPARLRIVATYERGLGFGDMTLPQEAVAGHTTEAPGRLLVRAEEGRDPADVAAALRSLAAEHPSLSLLDRKQFADGARAESVLNAWINFTGLAVILGYLAVSVVNTLVVATSARSREFALMRLVGATRRQVMRTLRLEAGLVCALAVALGSLVAAVPLGALGTGFLGSPVPAGTPAVYLAVVAVAVLLGLGSVAVPVRLALRIAPVEAIGVRE</sequence>
<feature type="transmembrane region" description="Helical" evidence="6">
    <location>
        <begin position="267"/>
        <end position="294"/>
    </location>
</feature>
<dbReference type="InterPro" id="IPR003838">
    <property type="entry name" value="ABC3_permease_C"/>
</dbReference>
<feature type="domain" description="ABC3 transporter permease C-terminal" evidence="7">
    <location>
        <begin position="274"/>
        <end position="395"/>
    </location>
</feature>
<feature type="transmembrane region" description="Helical" evidence="6">
    <location>
        <begin position="446"/>
        <end position="473"/>
    </location>
</feature>
<evidence type="ECO:0000313" key="9">
    <source>
        <dbReference type="Proteomes" id="UP001167160"/>
    </source>
</evidence>
<evidence type="ECO:0000256" key="1">
    <source>
        <dbReference type="ARBA" id="ARBA00004651"/>
    </source>
</evidence>
<dbReference type="Proteomes" id="UP001167160">
    <property type="component" value="Unassembled WGS sequence"/>
</dbReference>
<dbReference type="InterPro" id="IPR038766">
    <property type="entry name" value="Membrane_comp_ABC_pdt"/>
</dbReference>
<name>A0ABT0X638_9ACTN</name>
<keyword evidence="5 6" id="KW-0472">Membrane</keyword>
<dbReference type="RefSeq" id="WP_251413724.1">
    <property type="nucleotide sequence ID" value="NZ_JAMQGM010000024.1"/>
</dbReference>
<feature type="transmembrane region" description="Helical" evidence="6">
    <location>
        <begin position="727"/>
        <end position="754"/>
    </location>
</feature>
<evidence type="ECO:0000256" key="4">
    <source>
        <dbReference type="ARBA" id="ARBA00022989"/>
    </source>
</evidence>
<comment type="subcellular location">
    <subcellularLocation>
        <location evidence="1">Cell membrane</location>
        <topology evidence="1">Multi-pass membrane protein</topology>
    </subcellularLocation>
</comment>
<feature type="transmembrane region" description="Helical" evidence="6">
    <location>
        <begin position="817"/>
        <end position="836"/>
    </location>
</feature>
<keyword evidence="9" id="KW-1185">Reference proteome</keyword>
<keyword evidence="3 6" id="KW-0812">Transmembrane</keyword>
<reference evidence="8" key="1">
    <citation type="journal article" date="2023" name="Int. J. Syst. Evol. Microbiol.">
        <title>Streptomyces meridianus sp. nov. isolated from brackish water of the Tagus estuary in Alcochete, Portugal.</title>
        <authorList>
            <person name="Santos J.D.N."/>
            <person name="Klimek D."/>
            <person name="Calusinska M."/>
            <person name="Lobo Da Cunha A."/>
            <person name="Catita J."/>
            <person name="Goncalves H."/>
            <person name="Gonzalez I."/>
            <person name="Reyes F."/>
            <person name="Lage O.M."/>
        </authorList>
    </citation>
    <scope>NUCLEOTIDE SEQUENCE</scope>
    <source>
        <strain evidence="8">MTZ3.1</strain>
    </source>
</reference>
<evidence type="ECO:0000256" key="5">
    <source>
        <dbReference type="ARBA" id="ARBA00023136"/>
    </source>
</evidence>
<feature type="transmembrane region" description="Helical" evidence="6">
    <location>
        <begin position="775"/>
        <end position="797"/>
    </location>
</feature>
<organism evidence="8 9">
    <name type="scientific">Streptomyces meridianus</name>
    <dbReference type="NCBI Taxonomy" id="2938945"/>
    <lineage>
        <taxon>Bacteria</taxon>
        <taxon>Bacillati</taxon>
        <taxon>Actinomycetota</taxon>
        <taxon>Actinomycetes</taxon>
        <taxon>Kitasatosporales</taxon>
        <taxon>Streptomycetaceae</taxon>
        <taxon>Streptomyces</taxon>
    </lineage>
</organism>
<comment type="caution">
    <text evidence="8">The sequence shown here is derived from an EMBL/GenBank/DDBJ whole genome shotgun (WGS) entry which is preliminary data.</text>
</comment>
<evidence type="ECO:0000256" key="3">
    <source>
        <dbReference type="ARBA" id="ARBA00022692"/>
    </source>
</evidence>
<proteinExistence type="predicted"/>
<evidence type="ECO:0000256" key="6">
    <source>
        <dbReference type="SAM" id="Phobius"/>
    </source>
</evidence>
<feature type="transmembrane region" description="Helical" evidence="6">
    <location>
        <begin position="359"/>
        <end position="385"/>
    </location>
</feature>
<dbReference type="Pfam" id="PF02687">
    <property type="entry name" value="FtsX"/>
    <property type="match status" value="2"/>
</dbReference>
<feature type="domain" description="ABC3 transporter permease C-terminal" evidence="7">
    <location>
        <begin position="733"/>
        <end position="846"/>
    </location>
</feature>
<protein>
    <submittedName>
        <fullName evidence="8">FtsX-like permease family protein</fullName>
    </submittedName>
</protein>
<accession>A0ABT0X638</accession>
<dbReference type="PANTHER" id="PTHR30287">
    <property type="entry name" value="MEMBRANE COMPONENT OF PREDICTED ABC SUPERFAMILY METABOLITE UPTAKE TRANSPORTER"/>
    <property type="match status" value="1"/>
</dbReference>
<keyword evidence="2" id="KW-1003">Cell membrane</keyword>
<evidence type="ECO:0000256" key="2">
    <source>
        <dbReference type="ARBA" id="ARBA00022475"/>
    </source>
</evidence>
<feature type="transmembrane region" description="Helical" evidence="6">
    <location>
        <begin position="315"/>
        <end position="339"/>
    </location>
</feature>
<evidence type="ECO:0000313" key="8">
    <source>
        <dbReference type="EMBL" id="MCM2578002.1"/>
    </source>
</evidence>
<dbReference type="EMBL" id="JAMQGM010000024">
    <property type="protein sequence ID" value="MCM2578002.1"/>
    <property type="molecule type" value="Genomic_DNA"/>
</dbReference>
<evidence type="ECO:0000259" key="7">
    <source>
        <dbReference type="Pfam" id="PF02687"/>
    </source>
</evidence>
<dbReference type="PANTHER" id="PTHR30287:SF1">
    <property type="entry name" value="INNER MEMBRANE PROTEIN"/>
    <property type="match status" value="1"/>
</dbReference>
<keyword evidence="4 6" id="KW-1133">Transmembrane helix</keyword>
<gene>
    <name evidence="8" type="ORF">M1E25_11630</name>
</gene>